<dbReference type="AlphaFoldDB" id="A0A437QUL2"/>
<dbReference type="InterPro" id="IPR022376">
    <property type="entry name" value="PQQ_CXXCW"/>
</dbReference>
<gene>
    <name evidence="3" type="ORF">EOI86_02625</name>
</gene>
<sequence length="180" mass="19823">MIRLRVGVLLAALFVCGAAQAEQPAEPDGFRMDSYRAPVPVSLEGAIVLDDAGARALWQEGSAKFVDVLPRPPKPKNLPEGTIWRDKPRHSIPGATWLVNVGYGAIAEETDRYFRDGLAAVTGNDKAHPVVFFCLAECWMSWNAAKRALGYGYTSVYWYPNGTDGWTAQAWATEQLEPRP</sequence>
<dbReference type="InterPro" id="IPR001763">
    <property type="entry name" value="Rhodanese-like_dom"/>
</dbReference>
<keyword evidence="1" id="KW-0732">Signal</keyword>
<dbReference type="PROSITE" id="PS50206">
    <property type="entry name" value="RHODANESE_3"/>
    <property type="match status" value="1"/>
</dbReference>
<proteinExistence type="predicted"/>
<organism evidence="3 4">
    <name type="scientific">Hwanghaeella grinnelliae</name>
    <dbReference type="NCBI Taxonomy" id="2500179"/>
    <lineage>
        <taxon>Bacteria</taxon>
        <taxon>Pseudomonadati</taxon>
        <taxon>Pseudomonadota</taxon>
        <taxon>Alphaproteobacteria</taxon>
        <taxon>Rhodospirillales</taxon>
        <taxon>Rhodospirillaceae</taxon>
        <taxon>Hwanghaeella</taxon>
    </lineage>
</organism>
<feature type="chain" id="PRO_5019465630" evidence="1">
    <location>
        <begin position="22"/>
        <end position="180"/>
    </location>
</feature>
<dbReference type="RefSeq" id="WP_127763582.1">
    <property type="nucleotide sequence ID" value="NZ_SADE01000001.1"/>
</dbReference>
<evidence type="ECO:0000313" key="3">
    <source>
        <dbReference type="EMBL" id="RVU38210.1"/>
    </source>
</evidence>
<dbReference type="SUPFAM" id="SSF52821">
    <property type="entry name" value="Rhodanese/Cell cycle control phosphatase"/>
    <property type="match status" value="1"/>
</dbReference>
<reference evidence="4" key="1">
    <citation type="submission" date="2019-01" db="EMBL/GenBank/DDBJ databases">
        <title>Gri0909 isolated from a small marine red alga.</title>
        <authorList>
            <person name="Kim J."/>
            <person name="Jeong S.E."/>
            <person name="Jeon C.O."/>
        </authorList>
    </citation>
    <scope>NUCLEOTIDE SEQUENCE [LARGE SCALE GENOMIC DNA]</scope>
    <source>
        <strain evidence="4">Gri0909</strain>
    </source>
</reference>
<comment type="caution">
    <text evidence="3">The sequence shown here is derived from an EMBL/GenBank/DDBJ whole genome shotgun (WGS) entry which is preliminary data.</text>
</comment>
<evidence type="ECO:0000259" key="2">
    <source>
        <dbReference type="PROSITE" id="PS50206"/>
    </source>
</evidence>
<feature type="signal peptide" evidence="1">
    <location>
        <begin position="1"/>
        <end position="21"/>
    </location>
</feature>
<dbReference type="OrthoDB" id="176845at2"/>
<dbReference type="Proteomes" id="UP000287447">
    <property type="component" value="Unassembled WGS sequence"/>
</dbReference>
<name>A0A437QUL2_9PROT</name>
<dbReference type="NCBIfam" id="TIGR03865">
    <property type="entry name" value="PQQ_CXXCW"/>
    <property type="match status" value="1"/>
</dbReference>
<dbReference type="CDD" id="cd00158">
    <property type="entry name" value="RHOD"/>
    <property type="match status" value="1"/>
</dbReference>
<dbReference type="InterPro" id="IPR036873">
    <property type="entry name" value="Rhodanese-like_dom_sf"/>
</dbReference>
<dbReference type="Pfam" id="PF00581">
    <property type="entry name" value="Rhodanese"/>
    <property type="match status" value="1"/>
</dbReference>
<evidence type="ECO:0000313" key="4">
    <source>
        <dbReference type="Proteomes" id="UP000287447"/>
    </source>
</evidence>
<accession>A0A437QUL2</accession>
<dbReference type="EMBL" id="SADE01000001">
    <property type="protein sequence ID" value="RVU38210.1"/>
    <property type="molecule type" value="Genomic_DNA"/>
</dbReference>
<protein>
    <submittedName>
        <fullName evidence="3">PQQ-dependent catabolism-associated CXXCW motif protein</fullName>
    </submittedName>
</protein>
<dbReference type="Gene3D" id="3.40.250.10">
    <property type="entry name" value="Rhodanese-like domain"/>
    <property type="match status" value="1"/>
</dbReference>
<feature type="domain" description="Rhodanese" evidence="2">
    <location>
        <begin position="99"/>
        <end position="171"/>
    </location>
</feature>
<evidence type="ECO:0000256" key="1">
    <source>
        <dbReference type="SAM" id="SignalP"/>
    </source>
</evidence>
<keyword evidence="4" id="KW-1185">Reference proteome</keyword>